<evidence type="ECO:0000313" key="2">
    <source>
        <dbReference type="EMBL" id="TCD65722.1"/>
    </source>
</evidence>
<keyword evidence="1" id="KW-1133">Transmembrane helix</keyword>
<evidence type="ECO:0000313" key="3">
    <source>
        <dbReference type="Proteomes" id="UP000292702"/>
    </source>
</evidence>
<keyword evidence="3" id="KW-1185">Reference proteome</keyword>
<dbReference type="EMBL" id="RWJN01000167">
    <property type="protein sequence ID" value="TCD65722.1"/>
    <property type="molecule type" value="Genomic_DNA"/>
</dbReference>
<feature type="transmembrane region" description="Helical" evidence="1">
    <location>
        <begin position="6"/>
        <end position="23"/>
    </location>
</feature>
<feature type="transmembrane region" description="Helical" evidence="1">
    <location>
        <begin position="79"/>
        <end position="100"/>
    </location>
</feature>
<feature type="transmembrane region" description="Helical" evidence="1">
    <location>
        <begin position="30"/>
        <end position="52"/>
    </location>
</feature>
<reference evidence="2 3" key="1">
    <citation type="submission" date="2018-11" db="EMBL/GenBank/DDBJ databases">
        <title>Genome assembly of Steccherinum ochraceum LE-BIN_3174, the white-rot fungus of the Steccherinaceae family (The Residual Polyporoid clade, Polyporales, Basidiomycota).</title>
        <authorList>
            <person name="Fedorova T.V."/>
            <person name="Glazunova O.A."/>
            <person name="Landesman E.O."/>
            <person name="Moiseenko K.V."/>
            <person name="Psurtseva N.V."/>
            <person name="Savinova O.S."/>
            <person name="Shakhova N.V."/>
            <person name="Tyazhelova T.V."/>
            <person name="Vasina D.V."/>
        </authorList>
    </citation>
    <scope>NUCLEOTIDE SEQUENCE [LARGE SCALE GENOMIC DNA]</scope>
    <source>
        <strain evidence="2 3">LE-BIN_3174</strain>
    </source>
</reference>
<name>A0A4R0REI5_9APHY</name>
<organism evidence="2 3">
    <name type="scientific">Steccherinum ochraceum</name>
    <dbReference type="NCBI Taxonomy" id="92696"/>
    <lineage>
        <taxon>Eukaryota</taxon>
        <taxon>Fungi</taxon>
        <taxon>Dikarya</taxon>
        <taxon>Basidiomycota</taxon>
        <taxon>Agaricomycotina</taxon>
        <taxon>Agaricomycetes</taxon>
        <taxon>Polyporales</taxon>
        <taxon>Steccherinaceae</taxon>
        <taxon>Steccherinum</taxon>
    </lineage>
</organism>
<protein>
    <submittedName>
        <fullName evidence="2">Uncharacterized protein</fullName>
    </submittedName>
</protein>
<keyword evidence="1" id="KW-0812">Transmembrane</keyword>
<dbReference type="AlphaFoldDB" id="A0A4R0REI5"/>
<proteinExistence type="predicted"/>
<evidence type="ECO:0000256" key="1">
    <source>
        <dbReference type="SAM" id="Phobius"/>
    </source>
</evidence>
<gene>
    <name evidence="2" type="ORF">EIP91_002298</name>
</gene>
<feature type="non-terminal residue" evidence="2">
    <location>
        <position position="1"/>
    </location>
</feature>
<sequence length="163" mass="17572">VRLIVAGIIVAEGILMIRTWAIWNRGKRMAAALVALSVVAIVTACVIEGVYLKTLAFASFPGPDTPGCLLIGGNPTIGVNFIIIILVETVVLILTLTGGIQRFRFSGRRQGLASILYRDGILFYVYLFGISLINFIVILTVPSYSGDILTGLVDILLPSSHRL</sequence>
<comment type="caution">
    <text evidence="2">The sequence shown here is derived from an EMBL/GenBank/DDBJ whole genome shotgun (WGS) entry which is preliminary data.</text>
</comment>
<keyword evidence="1" id="KW-0472">Membrane</keyword>
<feature type="transmembrane region" description="Helical" evidence="1">
    <location>
        <begin position="121"/>
        <end position="141"/>
    </location>
</feature>
<accession>A0A4R0REI5</accession>
<dbReference type="OrthoDB" id="3350812at2759"/>
<dbReference type="Proteomes" id="UP000292702">
    <property type="component" value="Unassembled WGS sequence"/>
</dbReference>